<keyword evidence="5" id="KW-1185">Reference proteome</keyword>
<dbReference type="PANTHER" id="PTHR43156:SF2">
    <property type="entry name" value="STAGE II SPORULATION PROTEIN E"/>
    <property type="match status" value="1"/>
</dbReference>
<dbReference type="PROSITE" id="PS50110">
    <property type="entry name" value="RESPONSE_REGULATORY"/>
    <property type="match status" value="1"/>
</dbReference>
<dbReference type="InterPro" id="IPR011006">
    <property type="entry name" value="CheY-like_superfamily"/>
</dbReference>
<dbReference type="InterPro" id="IPR052016">
    <property type="entry name" value="Bact_Sigma-Reg"/>
</dbReference>
<accession>A0A7K3NJW3</accession>
<dbReference type="Pfam" id="PF07228">
    <property type="entry name" value="SpoIIE"/>
    <property type="match status" value="1"/>
</dbReference>
<name>A0A7K3NJW3_9BACT</name>
<dbReference type="SMART" id="SM00331">
    <property type="entry name" value="PP2C_SIG"/>
    <property type="match status" value="1"/>
</dbReference>
<evidence type="ECO:0000259" key="3">
    <source>
        <dbReference type="PROSITE" id="PS50110"/>
    </source>
</evidence>
<dbReference type="PANTHER" id="PTHR43156">
    <property type="entry name" value="STAGE II SPORULATION PROTEIN E-RELATED"/>
    <property type="match status" value="1"/>
</dbReference>
<dbReference type="InterPro" id="IPR036457">
    <property type="entry name" value="PPM-type-like_dom_sf"/>
</dbReference>
<sequence length="384" mass="42173">MPRVLLVDDNRIVRDMLKRHIAMLEGIEIVEASDGLRAVEIVQQAAPDMILMDLMMPGMDGIEAIRRIREDPEHANIPILFLSTETDRGKWVEAFEAGANDFVQKPYEKRELLARMDTHLRLAALSRELQVKNALLEREQYLAGHVQSQLLPQRLEFPGFEASAVYQAQEQIGGDFYDAWDDGETVRIVMADISGHGASAALLMAVCKGLLYSLATSRPDPADMVAELNRMLYAMLAGGDLDMYVTLAFAAASRRTNTLRFLSAGHAPAYVLGGSTLTLGPTGPGLGFHQDFTWQTLTVPFAPGSTLFLLTDGVTELRSPTGEFFGEKRLVDLLHPDIPPRELIGRVIDQALPFCMGRLTDDLAMLAIRRTDGEPGGQAVPTGA</sequence>
<feature type="domain" description="Response regulatory" evidence="3">
    <location>
        <begin position="3"/>
        <end position="120"/>
    </location>
</feature>
<dbReference type="SUPFAM" id="SSF52172">
    <property type="entry name" value="CheY-like"/>
    <property type="match status" value="1"/>
</dbReference>
<dbReference type="SMART" id="SM00448">
    <property type="entry name" value="REC"/>
    <property type="match status" value="1"/>
</dbReference>
<dbReference type="GO" id="GO:0000160">
    <property type="term" value="P:phosphorelay signal transduction system"/>
    <property type="evidence" value="ECO:0007669"/>
    <property type="project" value="InterPro"/>
</dbReference>
<dbReference type="Proteomes" id="UP000469724">
    <property type="component" value="Unassembled WGS sequence"/>
</dbReference>
<dbReference type="GO" id="GO:0016791">
    <property type="term" value="F:phosphatase activity"/>
    <property type="evidence" value="ECO:0007669"/>
    <property type="project" value="TreeGrafter"/>
</dbReference>
<dbReference type="SUPFAM" id="SSF81606">
    <property type="entry name" value="PP2C-like"/>
    <property type="match status" value="1"/>
</dbReference>
<gene>
    <name evidence="4" type="ORF">G3N56_04895</name>
</gene>
<protein>
    <submittedName>
        <fullName evidence="4">Fused response regulator/phosphatase</fullName>
    </submittedName>
</protein>
<dbReference type="InterPro" id="IPR001789">
    <property type="entry name" value="Sig_transdc_resp-reg_receiver"/>
</dbReference>
<evidence type="ECO:0000256" key="2">
    <source>
        <dbReference type="PROSITE-ProRule" id="PRU00169"/>
    </source>
</evidence>
<keyword evidence="1" id="KW-0378">Hydrolase</keyword>
<dbReference type="EMBL" id="JAAGRQ010000013">
    <property type="protein sequence ID" value="NDY56083.1"/>
    <property type="molecule type" value="Genomic_DNA"/>
</dbReference>
<comment type="caution">
    <text evidence="4">The sequence shown here is derived from an EMBL/GenBank/DDBJ whole genome shotgun (WGS) entry which is preliminary data.</text>
</comment>
<proteinExistence type="predicted"/>
<organism evidence="4 5">
    <name type="scientific">Desulfolutivibrio sulfodismutans</name>
    <dbReference type="NCBI Taxonomy" id="63561"/>
    <lineage>
        <taxon>Bacteria</taxon>
        <taxon>Pseudomonadati</taxon>
        <taxon>Thermodesulfobacteriota</taxon>
        <taxon>Desulfovibrionia</taxon>
        <taxon>Desulfovibrionales</taxon>
        <taxon>Desulfovibrionaceae</taxon>
        <taxon>Desulfolutivibrio</taxon>
    </lineage>
</organism>
<reference evidence="4 5" key="1">
    <citation type="submission" date="2020-02" db="EMBL/GenBank/DDBJ databases">
        <title>Comparative genomics of sulfur disproportionating microorganisms.</title>
        <authorList>
            <person name="Ward L.M."/>
            <person name="Bertran E."/>
            <person name="Johnston D.T."/>
        </authorList>
    </citation>
    <scope>NUCLEOTIDE SEQUENCE [LARGE SCALE GENOMIC DNA]</scope>
    <source>
        <strain evidence="4 5">DSM 3696</strain>
    </source>
</reference>
<dbReference type="Gene3D" id="3.40.50.2300">
    <property type="match status" value="1"/>
</dbReference>
<keyword evidence="2" id="KW-0597">Phosphoprotein</keyword>
<dbReference type="AlphaFoldDB" id="A0A7K3NJW3"/>
<dbReference type="InterPro" id="IPR001932">
    <property type="entry name" value="PPM-type_phosphatase-like_dom"/>
</dbReference>
<evidence type="ECO:0000256" key="1">
    <source>
        <dbReference type="ARBA" id="ARBA00022801"/>
    </source>
</evidence>
<dbReference type="RefSeq" id="WP_163301137.1">
    <property type="nucleotide sequence ID" value="NZ_JAAGRQ010000013.1"/>
</dbReference>
<dbReference type="Gene3D" id="3.60.40.10">
    <property type="entry name" value="PPM-type phosphatase domain"/>
    <property type="match status" value="1"/>
</dbReference>
<feature type="modified residue" description="4-aspartylphosphate" evidence="2">
    <location>
        <position position="53"/>
    </location>
</feature>
<evidence type="ECO:0000313" key="4">
    <source>
        <dbReference type="EMBL" id="NDY56083.1"/>
    </source>
</evidence>
<evidence type="ECO:0000313" key="5">
    <source>
        <dbReference type="Proteomes" id="UP000469724"/>
    </source>
</evidence>
<dbReference type="Pfam" id="PF00072">
    <property type="entry name" value="Response_reg"/>
    <property type="match status" value="1"/>
</dbReference>